<dbReference type="InterPro" id="IPR006212">
    <property type="entry name" value="Furin_repeat"/>
</dbReference>
<accession>A0A6P6NTB3</accession>
<dbReference type="GeneID" id="113088999"/>
<dbReference type="RefSeq" id="XP_026111684.1">
    <property type="nucleotide sequence ID" value="XM_026255899.1"/>
</dbReference>
<protein>
    <submittedName>
        <fullName evidence="14">R-spondin-4-like</fullName>
    </submittedName>
</protein>
<dbReference type="AlphaFoldDB" id="A0A6P6NTB3"/>
<keyword evidence="8" id="KW-1015">Disulfide bond</keyword>
<dbReference type="InterPro" id="IPR009030">
    <property type="entry name" value="Growth_fac_rcpt_cys_sf"/>
</dbReference>
<dbReference type="PROSITE" id="PS50092">
    <property type="entry name" value="TSP1"/>
    <property type="match status" value="1"/>
</dbReference>
<keyword evidence="3" id="KW-0964">Secreted</keyword>
<evidence type="ECO:0000256" key="8">
    <source>
        <dbReference type="ARBA" id="ARBA00023157"/>
    </source>
</evidence>
<dbReference type="InterPro" id="IPR000884">
    <property type="entry name" value="TSP1_rpt"/>
</dbReference>
<evidence type="ECO:0000256" key="3">
    <source>
        <dbReference type="ARBA" id="ARBA00022525"/>
    </source>
</evidence>
<dbReference type="KEGG" id="caua:113088999"/>
<dbReference type="InterPro" id="IPR036383">
    <property type="entry name" value="TSP1_rpt_sf"/>
</dbReference>
<evidence type="ECO:0000313" key="14">
    <source>
        <dbReference type="RefSeq" id="XP_026111684.1"/>
    </source>
</evidence>
<evidence type="ECO:0000256" key="7">
    <source>
        <dbReference type="ARBA" id="ARBA00022729"/>
    </source>
</evidence>
<gene>
    <name evidence="14" type="primary">LOC113088999</name>
</gene>
<reference evidence="14" key="1">
    <citation type="submission" date="2025-08" db="UniProtKB">
        <authorList>
            <consortium name="RefSeq"/>
        </authorList>
    </citation>
    <scope>IDENTIFICATION</scope>
    <source>
        <strain evidence="14">Wakin</strain>
        <tissue evidence="14">Muscle</tissue>
    </source>
</reference>
<keyword evidence="9" id="KW-0325">Glycoprotein</keyword>
<evidence type="ECO:0000256" key="4">
    <source>
        <dbReference type="ARBA" id="ARBA00022606"/>
    </source>
</evidence>
<dbReference type="Gene3D" id="2.10.220.10">
    <property type="entry name" value="Hormone Receptor, Insulin-like Growth Factor Receptor 1, Chain A, domain 2"/>
    <property type="match status" value="1"/>
</dbReference>
<proteinExistence type="inferred from homology"/>
<dbReference type="InterPro" id="IPR043601">
    <property type="entry name" value="Rspo_Fu-CRD_dom"/>
</dbReference>
<keyword evidence="7 11" id="KW-0732">Signal</keyword>
<feature type="domain" description="R-spondin Fu-CRD" evidence="12">
    <location>
        <begin position="33"/>
        <end position="129"/>
    </location>
</feature>
<keyword evidence="4" id="KW-0716">Sensory transduction</keyword>
<feature type="region of interest" description="Disordered" evidence="10">
    <location>
        <begin position="168"/>
        <end position="187"/>
    </location>
</feature>
<evidence type="ECO:0000256" key="11">
    <source>
        <dbReference type="SAM" id="SignalP"/>
    </source>
</evidence>
<comment type="similarity">
    <text evidence="2">Belongs to the R-spondin family.</text>
</comment>
<keyword evidence="13" id="KW-1185">Reference proteome</keyword>
<dbReference type="Proteomes" id="UP000515129">
    <property type="component" value="Chromosome 6"/>
</dbReference>
<feature type="region of interest" description="Disordered" evidence="10">
    <location>
        <begin position="356"/>
        <end position="383"/>
    </location>
</feature>
<organism evidence="13 14">
    <name type="scientific">Carassius auratus</name>
    <name type="common">Goldfish</name>
    <dbReference type="NCBI Taxonomy" id="7957"/>
    <lineage>
        <taxon>Eukaryota</taxon>
        <taxon>Metazoa</taxon>
        <taxon>Chordata</taxon>
        <taxon>Craniata</taxon>
        <taxon>Vertebrata</taxon>
        <taxon>Euteleostomi</taxon>
        <taxon>Actinopterygii</taxon>
        <taxon>Neopterygii</taxon>
        <taxon>Teleostei</taxon>
        <taxon>Ostariophysi</taxon>
        <taxon>Cypriniformes</taxon>
        <taxon>Cyprinidae</taxon>
        <taxon>Cyprininae</taxon>
        <taxon>Carassius</taxon>
    </lineage>
</organism>
<evidence type="ECO:0000313" key="13">
    <source>
        <dbReference type="Proteomes" id="UP000515129"/>
    </source>
</evidence>
<dbReference type="PANTHER" id="PTHR46987:SF6">
    <property type="entry name" value="R-SPONDIN-4"/>
    <property type="match status" value="1"/>
</dbReference>
<dbReference type="Gene3D" id="2.20.100.10">
    <property type="entry name" value="Thrombospondin type-1 (TSP1) repeat"/>
    <property type="match status" value="1"/>
</dbReference>
<dbReference type="SMART" id="SM00261">
    <property type="entry name" value="FU"/>
    <property type="match status" value="2"/>
</dbReference>
<evidence type="ECO:0000256" key="9">
    <source>
        <dbReference type="ARBA" id="ARBA00023180"/>
    </source>
</evidence>
<dbReference type="OrthoDB" id="10257656at2759"/>
<dbReference type="PANTHER" id="PTHR46987">
    <property type="entry name" value="NEUROHYPOPHYSIAL HORMONES, N-TERMINAL DOMAIN CONTAINING PROTEIN"/>
    <property type="match status" value="1"/>
</dbReference>
<feature type="chain" id="PRO_5028213273" evidence="11">
    <location>
        <begin position="22"/>
        <end position="383"/>
    </location>
</feature>
<feature type="signal peptide" evidence="11">
    <location>
        <begin position="1"/>
        <end position="21"/>
    </location>
</feature>
<comment type="subcellular location">
    <subcellularLocation>
        <location evidence="1">Secreted</location>
    </subcellularLocation>
</comment>
<feature type="region of interest" description="Disordered" evidence="10">
    <location>
        <begin position="284"/>
        <end position="315"/>
    </location>
</feature>
<dbReference type="InterPro" id="IPR051514">
    <property type="entry name" value="R-spondin"/>
</dbReference>
<dbReference type="GO" id="GO:0005576">
    <property type="term" value="C:extracellular region"/>
    <property type="evidence" value="ECO:0007669"/>
    <property type="project" value="UniProtKB-SubCell"/>
</dbReference>
<evidence type="ECO:0000256" key="2">
    <source>
        <dbReference type="ARBA" id="ARBA00007308"/>
    </source>
</evidence>
<sequence length="383" mass="43460">MHWQLLALLSLVCQTLILTLAARKRSESWRQDCRSCLECSKENGCLRCSERLFLFLNRDGMSHHGSCVHYCPSGHFGLRAKDLNRCMKCKAPECERCFSKDFCTKCKGGYLLFKGKCFKNCPEGTFPQSTDCVEGCVLSLFGLWGEWSSCQHSGLSCGVRWGQQSRTREVSRNMPEETESLCPPQTESRKCRIKKKSPKDKKKNVRREGRRKAQKMLKLFWNETVTEPPWQMMNKDVDPRPCCTCGEITLDSPLKSVSFHIQPLDDNSGFLMLHEKSVKARRDRSLADCTGGAENHLNGTYRADEPPSSSGGTAKKSRERLVATLMGVTEQPEFHHSLLGHEKADRLLEWTPLPRGELKWMSPPQGAPQQNPSPWEELGQTLS</sequence>
<dbReference type="CDD" id="cd00064">
    <property type="entry name" value="FU"/>
    <property type="match status" value="1"/>
</dbReference>
<evidence type="ECO:0000259" key="12">
    <source>
        <dbReference type="Pfam" id="PF15913"/>
    </source>
</evidence>
<dbReference type="GO" id="GO:0016055">
    <property type="term" value="P:Wnt signaling pathway"/>
    <property type="evidence" value="ECO:0007669"/>
    <property type="project" value="UniProtKB-KW"/>
</dbReference>
<dbReference type="GO" id="GO:0008201">
    <property type="term" value="F:heparin binding"/>
    <property type="evidence" value="ECO:0007669"/>
    <property type="project" value="UniProtKB-KW"/>
</dbReference>
<dbReference type="Pfam" id="PF15913">
    <property type="entry name" value="Furin-like_2"/>
    <property type="match status" value="1"/>
</dbReference>
<dbReference type="SUPFAM" id="SSF57184">
    <property type="entry name" value="Growth factor receptor domain"/>
    <property type="match status" value="1"/>
</dbReference>
<evidence type="ECO:0000256" key="6">
    <source>
        <dbReference type="ARBA" id="ARBA00022687"/>
    </source>
</evidence>
<keyword evidence="5" id="KW-0358">Heparin-binding</keyword>
<name>A0A6P6NTB3_CARAU</name>
<keyword evidence="6" id="KW-0879">Wnt signaling pathway</keyword>
<evidence type="ECO:0000256" key="10">
    <source>
        <dbReference type="SAM" id="MobiDB-lite"/>
    </source>
</evidence>
<evidence type="ECO:0000256" key="1">
    <source>
        <dbReference type="ARBA" id="ARBA00004613"/>
    </source>
</evidence>
<evidence type="ECO:0000256" key="5">
    <source>
        <dbReference type="ARBA" id="ARBA00022674"/>
    </source>
</evidence>